<protein>
    <submittedName>
        <fullName evidence="1">Putative 40-residue YVTN family beta-propeller repeat</fullName>
    </submittedName>
</protein>
<gene>
    <name evidence="1" type="primary">YVTN2</name>
</gene>
<reference evidence="1" key="1">
    <citation type="journal article" date="2015" name="Antimicrob. Agents Chemother.">
        <title>The Soil Microbiota Harbors a Diversity of Carbapenem-Hydrolyzing ?-Lactamases of Potential Clinical Relevance.</title>
        <authorList>
            <person name="Gudeta D.D."/>
            <person name="Bortolaia V."/>
            <person name="Amos G."/>
            <person name="Wellington E.M."/>
            <person name="Brandt K.K."/>
            <person name="Poirel L."/>
            <person name="Nielsen J.B."/>
            <person name="Westh H."/>
            <person name="Guardabassi L."/>
        </authorList>
    </citation>
    <scope>NUCLEOTIDE SEQUENCE</scope>
    <source>
        <strain evidence="1">SI-33</strain>
    </source>
</reference>
<accession>A0A0C5LDE5</accession>
<organism evidence="1">
    <name type="scientific">Pedobacter sp. SI-33</name>
    <dbReference type="NCBI Taxonomy" id="1620222"/>
    <lineage>
        <taxon>Bacteria</taxon>
        <taxon>Pseudomonadati</taxon>
        <taxon>Bacteroidota</taxon>
        <taxon>Sphingobacteriia</taxon>
        <taxon>Sphingobacteriales</taxon>
        <taxon>Sphingobacteriaceae</taxon>
        <taxon>Pedobacter</taxon>
    </lineage>
</organism>
<proteinExistence type="predicted"/>
<sequence>MIILDAKTGKQVAALPIGDGADGVVFDPVIKTAYSSNGDGTITVVKEVSADKFVIQETLRSEPGARTIALDLHTHHIFLPTATFEKSIVAAQRPKRVLGTFRILEFGR</sequence>
<dbReference type="SUPFAM" id="SSF51004">
    <property type="entry name" value="C-terminal (heme d1) domain of cytochrome cd1-nitrite reductase"/>
    <property type="match status" value="1"/>
</dbReference>
<dbReference type="Gene3D" id="2.130.10.10">
    <property type="entry name" value="YVTN repeat-like/Quinoprotein amine dehydrogenase"/>
    <property type="match status" value="1"/>
</dbReference>
<dbReference type="InterPro" id="IPR015943">
    <property type="entry name" value="WD40/YVTN_repeat-like_dom_sf"/>
</dbReference>
<dbReference type="InterPro" id="IPR011048">
    <property type="entry name" value="Haem_d1_sf"/>
</dbReference>
<evidence type="ECO:0000313" key="1">
    <source>
        <dbReference type="EMBL" id="AJP77064.1"/>
    </source>
</evidence>
<name>A0A0C5LDE5_9SPHI</name>
<dbReference type="EMBL" id="KP109677">
    <property type="protein sequence ID" value="AJP77064.1"/>
    <property type="molecule type" value="Genomic_DNA"/>
</dbReference>
<dbReference type="AlphaFoldDB" id="A0A0C5LDE5"/>